<feature type="chain" id="PRO_5044648495" evidence="6">
    <location>
        <begin position="21"/>
        <end position="94"/>
    </location>
</feature>
<dbReference type="GO" id="GO:0061844">
    <property type="term" value="P:antimicrobial humoral immune response mediated by antimicrobial peptide"/>
    <property type="evidence" value="ECO:0007669"/>
    <property type="project" value="TreeGrafter"/>
</dbReference>
<dbReference type="InterPro" id="IPR036048">
    <property type="entry name" value="Interleukin_8-like_sf"/>
</dbReference>
<dbReference type="GO" id="GO:0008009">
    <property type="term" value="F:chemokine activity"/>
    <property type="evidence" value="ECO:0007669"/>
    <property type="project" value="InterPro"/>
</dbReference>
<accession>A0A6P5LS71</accession>
<dbReference type="PANTHER" id="PTHR12015:SF183">
    <property type="entry name" value="C-C MOTIF CHEMOKINE 3"/>
    <property type="match status" value="1"/>
</dbReference>
<dbReference type="PANTHER" id="PTHR12015">
    <property type="entry name" value="SMALL INDUCIBLE CYTOKINE A"/>
    <property type="match status" value="1"/>
</dbReference>
<dbReference type="KEGG" id="pcw:110221274"/>
<dbReference type="GO" id="GO:0048020">
    <property type="term" value="F:CCR chemokine receptor binding"/>
    <property type="evidence" value="ECO:0007669"/>
    <property type="project" value="TreeGrafter"/>
</dbReference>
<name>A0A6P5LS71_PHACI</name>
<gene>
    <name evidence="9 10 11" type="primary">LOC110221274</name>
</gene>
<dbReference type="RefSeq" id="XP_020861410.1">
    <property type="nucleotide sequence ID" value="XM_021005751.1"/>
</dbReference>
<dbReference type="SMART" id="SM00199">
    <property type="entry name" value="SCY"/>
    <property type="match status" value="1"/>
</dbReference>
<evidence type="ECO:0000313" key="11">
    <source>
        <dbReference type="RefSeq" id="XP_020861416.1"/>
    </source>
</evidence>
<evidence type="ECO:0000256" key="5">
    <source>
        <dbReference type="ARBA" id="ARBA00022729"/>
    </source>
</evidence>
<dbReference type="GO" id="GO:0006954">
    <property type="term" value="P:inflammatory response"/>
    <property type="evidence" value="ECO:0007669"/>
    <property type="project" value="TreeGrafter"/>
</dbReference>
<dbReference type="SUPFAM" id="SSF54117">
    <property type="entry name" value="Interleukin 8-like chemokines"/>
    <property type="match status" value="1"/>
</dbReference>
<comment type="similarity">
    <text evidence="2">Belongs to the intercrine beta (chemokine CC) family.</text>
</comment>
<evidence type="ECO:0000256" key="6">
    <source>
        <dbReference type="SAM" id="SignalP"/>
    </source>
</evidence>
<dbReference type="AlphaFoldDB" id="A0A6P5LS71"/>
<evidence type="ECO:0000313" key="9">
    <source>
        <dbReference type="RefSeq" id="XP_020861402.1"/>
    </source>
</evidence>
<dbReference type="Pfam" id="PF00048">
    <property type="entry name" value="IL8"/>
    <property type="match status" value="1"/>
</dbReference>
<evidence type="ECO:0000256" key="2">
    <source>
        <dbReference type="ARBA" id="ARBA00010868"/>
    </source>
</evidence>
<dbReference type="GeneID" id="110221274"/>
<organism evidence="8 10">
    <name type="scientific">Phascolarctos cinereus</name>
    <name type="common">Koala</name>
    <dbReference type="NCBI Taxonomy" id="38626"/>
    <lineage>
        <taxon>Eukaryota</taxon>
        <taxon>Metazoa</taxon>
        <taxon>Chordata</taxon>
        <taxon>Craniata</taxon>
        <taxon>Vertebrata</taxon>
        <taxon>Euteleostomi</taxon>
        <taxon>Mammalia</taxon>
        <taxon>Metatheria</taxon>
        <taxon>Diprotodontia</taxon>
        <taxon>Phascolarctidae</taxon>
        <taxon>Phascolarctos</taxon>
    </lineage>
</organism>
<sequence>MGVLVAVFSFFLLLLPSGFCLVMSVKHAASTDFVPCCNNFISHRIPQSLVIGFVRTSPQCPKPGVLFETKQGLKVCANPAVHWVQRYIKSLGFN</sequence>
<feature type="signal peptide" evidence="6">
    <location>
        <begin position="1"/>
        <end position="20"/>
    </location>
</feature>
<protein>
    <submittedName>
        <fullName evidence="9 10">C-C motif chemokine 3-like</fullName>
    </submittedName>
</protein>
<dbReference type="InterPro" id="IPR039809">
    <property type="entry name" value="Chemokine_b/g/d"/>
</dbReference>
<dbReference type="GO" id="GO:0005615">
    <property type="term" value="C:extracellular space"/>
    <property type="evidence" value="ECO:0007669"/>
    <property type="project" value="UniProtKB-KW"/>
</dbReference>
<keyword evidence="5 6" id="KW-0732">Signal</keyword>
<keyword evidence="3" id="KW-0202">Cytokine</keyword>
<evidence type="ECO:0000256" key="3">
    <source>
        <dbReference type="ARBA" id="ARBA00022514"/>
    </source>
</evidence>
<evidence type="ECO:0000256" key="1">
    <source>
        <dbReference type="ARBA" id="ARBA00004613"/>
    </source>
</evidence>
<keyword evidence="8" id="KW-1185">Reference proteome</keyword>
<reference evidence="9 10" key="1">
    <citation type="submission" date="2025-04" db="UniProtKB">
        <authorList>
            <consortium name="RefSeq"/>
        </authorList>
    </citation>
    <scope>IDENTIFICATION</scope>
    <source>
        <tissue evidence="9 10">Spleen</tissue>
    </source>
</reference>
<evidence type="ECO:0000259" key="7">
    <source>
        <dbReference type="SMART" id="SM00199"/>
    </source>
</evidence>
<dbReference type="FunFam" id="2.40.50.40:FF:000002">
    <property type="entry name" value="C-C motif chemokine"/>
    <property type="match status" value="1"/>
</dbReference>
<dbReference type="RefSeq" id="XP_020861402.1">
    <property type="nucleotide sequence ID" value="XM_021005743.1"/>
</dbReference>
<dbReference type="InterPro" id="IPR001811">
    <property type="entry name" value="Chemokine_IL8-like_dom"/>
</dbReference>
<evidence type="ECO:0000313" key="8">
    <source>
        <dbReference type="Proteomes" id="UP000515140"/>
    </source>
</evidence>
<comment type="subcellular location">
    <subcellularLocation>
        <location evidence="1">Secreted</location>
    </subcellularLocation>
</comment>
<dbReference type="Proteomes" id="UP000515140">
    <property type="component" value="Unplaced"/>
</dbReference>
<dbReference type="RefSeq" id="XP_020861416.1">
    <property type="nucleotide sequence ID" value="XM_021005757.1"/>
</dbReference>
<keyword evidence="4" id="KW-0964">Secreted</keyword>
<evidence type="ECO:0000256" key="4">
    <source>
        <dbReference type="ARBA" id="ARBA00022525"/>
    </source>
</evidence>
<feature type="domain" description="Chemokine interleukin-8-like" evidence="7">
    <location>
        <begin position="33"/>
        <end position="91"/>
    </location>
</feature>
<proteinExistence type="inferred from homology"/>
<dbReference type="Gene3D" id="2.40.50.40">
    <property type="match status" value="1"/>
</dbReference>
<evidence type="ECO:0000313" key="10">
    <source>
        <dbReference type="RefSeq" id="XP_020861410.1"/>
    </source>
</evidence>
<dbReference type="GO" id="GO:0070098">
    <property type="term" value="P:chemokine-mediated signaling pathway"/>
    <property type="evidence" value="ECO:0007669"/>
    <property type="project" value="TreeGrafter"/>
</dbReference>
<dbReference type="GO" id="GO:0030335">
    <property type="term" value="P:positive regulation of cell migration"/>
    <property type="evidence" value="ECO:0007669"/>
    <property type="project" value="TreeGrafter"/>
</dbReference>
<dbReference type="CDD" id="cd00272">
    <property type="entry name" value="Chemokine_CC"/>
    <property type="match status" value="1"/>
</dbReference>